<dbReference type="AlphaFoldDB" id="A0AA43QNU0"/>
<feature type="domain" description="N-acetyltransferase" evidence="4">
    <location>
        <begin position="70"/>
        <end position="271"/>
    </location>
</feature>
<dbReference type="PANTHER" id="PTHR10908:SF0">
    <property type="entry name" value="SEROTONIN N-ACETYLTRANSFERASE"/>
    <property type="match status" value="1"/>
</dbReference>
<feature type="region of interest" description="Disordered" evidence="3">
    <location>
        <begin position="1"/>
        <end position="32"/>
    </location>
</feature>
<keyword evidence="2" id="KW-0012">Acyltransferase</keyword>
<dbReference type="Pfam" id="PF13673">
    <property type="entry name" value="Acetyltransf_10"/>
    <property type="match status" value="1"/>
</dbReference>
<dbReference type="GO" id="GO:0005737">
    <property type="term" value="C:cytoplasm"/>
    <property type="evidence" value="ECO:0007669"/>
    <property type="project" value="TreeGrafter"/>
</dbReference>
<organism evidence="5 6">
    <name type="scientific">Ramalina farinacea</name>
    <dbReference type="NCBI Taxonomy" id="258253"/>
    <lineage>
        <taxon>Eukaryota</taxon>
        <taxon>Fungi</taxon>
        <taxon>Dikarya</taxon>
        <taxon>Ascomycota</taxon>
        <taxon>Pezizomycotina</taxon>
        <taxon>Lecanoromycetes</taxon>
        <taxon>OSLEUM clade</taxon>
        <taxon>Lecanoromycetidae</taxon>
        <taxon>Lecanorales</taxon>
        <taxon>Lecanorineae</taxon>
        <taxon>Ramalinaceae</taxon>
        <taxon>Ramalina</taxon>
    </lineage>
</organism>
<evidence type="ECO:0000259" key="4">
    <source>
        <dbReference type="PROSITE" id="PS51186"/>
    </source>
</evidence>
<evidence type="ECO:0000256" key="2">
    <source>
        <dbReference type="ARBA" id="ARBA00023315"/>
    </source>
</evidence>
<comment type="caution">
    <text evidence="5">The sequence shown here is derived from an EMBL/GenBank/DDBJ whole genome shotgun (WGS) entry which is preliminary data.</text>
</comment>
<dbReference type="PANTHER" id="PTHR10908">
    <property type="entry name" value="SEROTONIN N-ACETYLTRANSFERASE"/>
    <property type="match status" value="1"/>
</dbReference>
<dbReference type="GO" id="GO:0004059">
    <property type="term" value="F:aralkylamine N-acetyltransferase activity"/>
    <property type="evidence" value="ECO:0007669"/>
    <property type="project" value="TreeGrafter"/>
</dbReference>
<dbReference type="InterPro" id="IPR016181">
    <property type="entry name" value="Acyl_CoA_acyltransferase"/>
</dbReference>
<sequence>MPRDLFGQSPPPMVASPESQTPKPEGGDETASQHNHIYNEFTIHRDERQFSLQETLNSRAKADGRNEIHPYVQALTLSDLESCIALENATFPPQERCSREKFIYRLTSCPELCLGLFSTLGSTQDPASVPTYSTARPPDSFRPELKQTLIAMIVATKTTTPTVTDVSMEFPPEYASQLRSLDEKRGHMEDGRTICIHSFGVLPSYQKKGLGRVLMRSYQQRMETCGIADRIALLTHGHLEAMYKSMGYGERGESDVQFGGGRWTDMIYEFAIFQPGE</sequence>
<name>A0AA43QNU0_9LECA</name>
<accession>A0AA43QNU0</accession>
<keyword evidence="6" id="KW-1185">Reference proteome</keyword>
<dbReference type="SUPFAM" id="SSF55729">
    <property type="entry name" value="Acyl-CoA N-acyltransferases (Nat)"/>
    <property type="match status" value="1"/>
</dbReference>
<evidence type="ECO:0000313" key="6">
    <source>
        <dbReference type="Proteomes" id="UP001161017"/>
    </source>
</evidence>
<reference evidence="5" key="1">
    <citation type="journal article" date="2023" name="Genome Biol. Evol.">
        <title>First Whole Genome Sequence and Flow Cytometry Genome Size Data for the Lichen-Forming Fungus Ramalina farinacea (Ascomycota).</title>
        <authorList>
            <person name="Llewellyn T."/>
            <person name="Mian S."/>
            <person name="Hill R."/>
            <person name="Leitch I.J."/>
            <person name="Gaya E."/>
        </authorList>
    </citation>
    <scope>NUCLEOTIDE SEQUENCE</scope>
    <source>
        <strain evidence="5">LIQ254RAFAR</strain>
    </source>
</reference>
<dbReference type="PROSITE" id="PS51186">
    <property type="entry name" value="GNAT"/>
    <property type="match status" value="1"/>
</dbReference>
<dbReference type="CDD" id="cd04301">
    <property type="entry name" value="NAT_SF"/>
    <property type="match status" value="1"/>
</dbReference>
<dbReference type="Gene3D" id="3.40.630.30">
    <property type="match status" value="1"/>
</dbReference>
<protein>
    <recommendedName>
        <fullName evidence="4">N-acetyltransferase domain-containing protein</fullName>
    </recommendedName>
</protein>
<dbReference type="Proteomes" id="UP001161017">
    <property type="component" value="Unassembled WGS sequence"/>
</dbReference>
<dbReference type="EMBL" id="JAPUFD010000008">
    <property type="protein sequence ID" value="MDI1488764.1"/>
    <property type="molecule type" value="Genomic_DNA"/>
</dbReference>
<dbReference type="InterPro" id="IPR051635">
    <property type="entry name" value="SNAT-like"/>
</dbReference>
<dbReference type="InterPro" id="IPR000182">
    <property type="entry name" value="GNAT_dom"/>
</dbReference>
<evidence type="ECO:0000256" key="3">
    <source>
        <dbReference type="SAM" id="MobiDB-lite"/>
    </source>
</evidence>
<proteinExistence type="predicted"/>
<evidence type="ECO:0000256" key="1">
    <source>
        <dbReference type="ARBA" id="ARBA00022679"/>
    </source>
</evidence>
<keyword evidence="1" id="KW-0808">Transferase</keyword>
<evidence type="ECO:0000313" key="5">
    <source>
        <dbReference type="EMBL" id="MDI1488764.1"/>
    </source>
</evidence>
<gene>
    <name evidence="5" type="ORF">OHK93_008040</name>
</gene>